<evidence type="ECO:0000313" key="5">
    <source>
        <dbReference type="EnsemblPlants" id="KQJ92508"/>
    </source>
</evidence>
<feature type="region of interest" description="Disordered" evidence="1">
    <location>
        <begin position="1"/>
        <end position="27"/>
    </location>
</feature>
<dbReference type="GeneID" id="100840351"/>
<sequence>MVDIREVSLAPEPKHAPANPDPSSVSPEVWEPLEAAALAVIGRIQPTIPSEGLRASVVDYIQRLVRCSVGCQVFPFGSVPLKTYLPDGDIDLTAFGSTYSDESLANEVRAILEAEERREDAEFEVKDVQYIHAEVKLVKCFVQNIVVDISFNQMGGLCTLCFLEQVDQRFEKNHLFKRSIILIKAWCYYESRILGAHHGLISTYALETLVLYIFHLFHESLDGPLAVLYRFLDYYSKFDWDNKGISLYGPVSLSSLPELVTEPTGTHDDSFLQREEFLKECAKMFTVPPRLNEKNTRPFYQKYFNIVDPLKQSNNLGRSVSKGNFYRIRSAFDLGARKLGKILQMPANSTVDEVNQFFKSTLKRNHSMVRPDIQDIPVNFNTIKRDNGCLPLHHHSFGDLSNQFNNISISDSNNHGSLKLEEQNSTAEHKEMKSASHLATATSIGMTNGMSTKGYYKEADGDGGITIDNLADLTGDYRTNLNNLLYSQGCQQDYLANQDYPVRQIYYPMFAPPPPPVQYQNKHSTNGHDRDNAYGYTCTNGIVPGPYPPGYFIPFYQTDDPMQAHGAATYFPNPNLCMEMPPTGRGERRKSHFPRNNYKYHRYGRGDMPTDRTHLEELRQQPPLQIYTPVVNDHGIPLPVKISSPSSHVPPDKIHGNGLSQSQDSTLEFGTLGALPLEVRSASKDQAKRRNSVPDSKPSAPLSSKSPAQNPGVVSKSDGMRDSKPYHLKDNGDFPPLRS</sequence>
<dbReference type="Pfam" id="PF26180">
    <property type="entry name" value="PAP-OAS1"/>
    <property type="match status" value="1"/>
</dbReference>
<feature type="compositionally biased region" description="Low complexity" evidence="1">
    <location>
        <begin position="694"/>
        <end position="708"/>
    </location>
</feature>
<dbReference type="InterPro" id="IPR058920">
    <property type="entry name" value="PAP-OAS1-bd-rel"/>
</dbReference>
<accession>I1IV10</accession>
<reference evidence="5" key="3">
    <citation type="submission" date="2018-08" db="UniProtKB">
        <authorList>
            <consortium name="EnsemblPlants"/>
        </authorList>
    </citation>
    <scope>IDENTIFICATION</scope>
    <source>
        <strain evidence="5">cv. Bd21</strain>
    </source>
</reference>
<dbReference type="OMA" id="SSERHYY"/>
<dbReference type="STRING" id="15368.I1IV10"/>
<dbReference type="PANTHER" id="PTHR45979:SF9">
    <property type="entry name" value="PAP-ASSOCIATED DOMAIN-CONTAINING PROTEIN"/>
    <property type="match status" value="1"/>
</dbReference>
<dbReference type="InterPro" id="IPR054708">
    <property type="entry name" value="MTPAP-like_central"/>
</dbReference>
<dbReference type="HOGENOM" id="CLU_012365_1_0_1"/>
<dbReference type="OrthoDB" id="273917at2759"/>
<dbReference type="CDD" id="cd05402">
    <property type="entry name" value="NT_PAP_TUTase"/>
    <property type="match status" value="1"/>
</dbReference>
<evidence type="ECO:0000256" key="1">
    <source>
        <dbReference type="SAM" id="MobiDB-lite"/>
    </source>
</evidence>
<accession>A0A0Q3F1V3</accession>
<dbReference type="Pfam" id="PF22600">
    <property type="entry name" value="MTPAP-like_central"/>
    <property type="match status" value="1"/>
</dbReference>
<feature type="domain" description="Poly(A) RNA polymerase mitochondrial-like central palm" evidence="2">
    <location>
        <begin position="41"/>
        <end position="157"/>
    </location>
</feature>
<dbReference type="Proteomes" id="UP000008810">
    <property type="component" value="Chromosome 4"/>
</dbReference>
<dbReference type="Gene3D" id="1.10.1410.10">
    <property type="match status" value="1"/>
</dbReference>
<feature type="domain" description="PAP/OAS1 substrate-binding-related" evidence="3">
    <location>
        <begin position="171"/>
        <end position="362"/>
    </location>
</feature>
<feature type="region of interest" description="Disordered" evidence="1">
    <location>
        <begin position="681"/>
        <end position="739"/>
    </location>
</feature>
<feature type="compositionally biased region" description="Basic and acidic residues" evidence="1">
    <location>
        <begin position="718"/>
        <end position="732"/>
    </location>
</feature>
<dbReference type="AlphaFoldDB" id="I1IV10"/>
<dbReference type="EMBL" id="CM000883">
    <property type="protein sequence ID" value="KQJ92508.2"/>
    <property type="molecule type" value="Genomic_DNA"/>
</dbReference>
<dbReference type="Gene3D" id="3.30.460.10">
    <property type="entry name" value="Beta Polymerase, domain 2"/>
    <property type="match status" value="1"/>
</dbReference>
<evidence type="ECO:0000313" key="6">
    <source>
        <dbReference type="Proteomes" id="UP000008810"/>
    </source>
</evidence>
<dbReference type="SUPFAM" id="SSF81631">
    <property type="entry name" value="PAP/OAS1 substrate-binding domain"/>
    <property type="match status" value="1"/>
</dbReference>
<dbReference type="eggNOG" id="KOG1906">
    <property type="taxonomic scope" value="Eukaryota"/>
</dbReference>
<organism evidence="4">
    <name type="scientific">Brachypodium distachyon</name>
    <name type="common">Purple false brome</name>
    <name type="synonym">Trachynia distachya</name>
    <dbReference type="NCBI Taxonomy" id="15368"/>
    <lineage>
        <taxon>Eukaryota</taxon>
        <taxon>Viridiplantae</taxon>
        <taxon>Streptophyta</taxon>
        <taxon>Embryophyta</taxon>
        <taxon>Tracheophyta</taxon>
        <taxon>Spermatophyta</taxon>
        <taxon>Magnoliopsida</taxon>
        <taxon>Liliopsida</taxon>
        <taxon>Poales</taxon>
        <taxon>Poaceae</taxon>
        <taxon>BOP clade</taxon>
        <taxon>Pooideae</taxon>
        <taxon>Stipodae</taxon>
        <taxon>Brachypodieae</taxon>
        <taxon>Brachypodium</taxon>
    </lineage>
</organism>
<dbReference type="Gramene" id="KQJ92508">
    <property type="protein sequence ID" value="KQJ92508"/>
    <property type="gene ID" value="BRADI_4g44420v3"/>
</dbReference>
<dbReference type="SUPFAM" id="SSF81301">
    <property type="entry name" value="Nucleotidyltransferase"/>
    <property type="match status" value="1"/>
</dbReference>
<proteinExistence type="predicted"/>
<protein>
    <submittedName>
        <fullName evidence="4 5">Uncharacterized protein</fullName>
    </submittedName>
</protein>
<dbReference type="InterPro" id="IPR043519">
    <property type="entry name" value="NT_sf"/>
</dbReference>
<dbReference type="KEGG" id="bdi:100840351"/>
<reference evidence="4 5" key="1">
    <citation type="journal article" date="2010" name="Nature">
        <title>Genome sequencing and analysis of the model grass Brachypodium distachyon.</title>
        <authorList>
            <consortium name="International Brachypodium Initiative"/>
        </authorList>
    </citation>
    <scope>NUCLEOTIDE SEQUENCE [LARGE SCALE GENOMIC DNA]</scope>
    <source>
        <strain evidence="4 5">Bd21</strain>
    </source>
</reference>
<reference evidence="4" key="2">
    <citation type="submission" date="2017-06" db="EMBL/GenBank/DDBJ databases">
        <title>WGS assembly of Brachypodium distachyon.</title>
        <authorList>
            <consortium name="The International Brachypodium Initiative"/>
            <person name="Lucas S."/>
            <person name="Harmon-Smith M."/>
            <person name="Lail K."/>
            <person name="Tice H."/>
            <person name="Grimwood J."/>
            <person name="Bruce D."/>
            <person name="Barry K."/>
            <person name="Shu S."/>
            <person name="Lindquist E."/>
            <person name="Wang M."/>
            <person name="Pitluck S."/>
            <person name="Vogel J.P."/>
            <person name="Garvin D.F."/>
            <person name="Mockler T.C."/>
            <person name="Schmutz J."/>
            <person name="Rokhsar D."/>
            <person name="Bevan M.W."/>
        </authorList>
    </citation>
    <scope>NUCLEOTIDE SEQUENCE</scope>
    <source>
        <strain evidence="4">Bd21</strain>
    </source>
</reference>
<dbReference type="RefSeq" id="XP_003577136.1">
    <property type="nucleotide sequence ID" value="XM_003577088.4"/>
</dbReference>
<name>I1IV10_BRADI</name>
<dbReference type="ExpressionAtlas" id="I1IV10">
    <property type="expression patterns" value="baseline and differential"/>
</dbReference>
<evidence type="ECO:0000259" key="2">
    <source>
        <dbReference type="Pfam" id="PF22600"/>
    </source>
</evidence>
<dbReference type="PANTHER" id="PTHR45979">
    <property type="entry name" value="PAP/OAS1 SUBSTRATE-BINDING DOMAIN SUPERFAMILY"/>
    <property type="match status" value="1"/>
</dbReference>
<evidence type="ECO:0000259" key="3">
    <source>
        <dbReference type="Pfam" id="PF26180"/>
    </source>
</evidence>
<feature type="region of interest" description="Disordered" evidence="1">
    <location>
        <begin position="638"/>
        <end position="664"/>
    </location>
</feature>
<gene>
    <name evidence="5" type="primary">LOC100840351</name>
    <name evidence="4" type="ORF">BRADI_4g44420v3</name>
</gene>
<keyword evidence="6" id="KW-1185">Reference proteome</keyword>
<evidence type="ECO:0000313" key="4">
    <source>
        <dbReference type="EMBL" id="KQJ92508.2"/>
    </source>
</evidence>
<dbReference type="EnsemblPlants" id="KQJ92508">
    <property type="protein sequence ID" value="KQJ92508"/>
    <property type="gene ID" value="BRADI_4g44420v3"/>
</dbReference>
<dbReference type="InterPro" id="IPR058921">
    <property type="entry name" value="PAP/OAS1-rel"/>
</dbReference>